<dbReference type="AlphaFoldDB" id="A0A5C7J5U0"/>
<accession>A0A5C7J5U0</accession>
<gene>
    <name evidence="2" type="ORF">E6Q11_03970</name>
</gene>
<dbReference type="EMBL" id="SSDS01000062">
    <property type="protein sequence ID" value="TXG76850.1"/>
    <property type="molecule type" value="Genomic_DNA"/>
</dbReference>
<name>A0A5C7J5U0_9BACT</name>
<feature type="compositionally biased region" description="Low complexity" evidence="1">
    <location>
        <begin position="706"/>
        <end position="718"/>
    </location>
</feature>
<feature type="region of interest" description="Disordered" evidence="1">
    <location>
        <begin position="705"/>
        <end position="751"/>
    </location>
</feature>
<protein>
    <submittedName>
        <fullName evidence="2">Uncharacterized protein</fullName>
    </submittedName>
</protein>
<reference evidence="2 3" key="1">
    <citation type="submission" date="2018-09" db="EMBL/GenBank/DDBJ databases">
        <title>Metagenome Assembled Genomes from an Advanced Water Purification Facility.</title>
        <authorList>
            <person name="Stamps B.W."/>
            <person name="Spear J.R."/>
        </authorList>
    </citation>
    <scope>NUCLEOTIDE SEQUENCE [LARGE SCALE GENOMIC DNA]</scope>
    <source>
        <strain evidence="2">Bin_63_2</strain>
    </source>
</reference>
<organism evidence="2 3">
    <name type="scientific">Candidatus Dojkabacteria bacterium</name>
    <dbReference type="NCBI Taxonomy" id="2099670"/>
    <lineage>
        <taxon>Bacteria</taxon>
        <taxon>Candidatus Dojkabacteria</taxon>
    </lineage>
</organism>
<evidence type="ECO:0000313" key="3">
    <source>
        <dbReference type="Proteomes" id="UP000321026"/>
    </source>
</evidence>
<proteinExistence type="predicted"/>
<dbReference type="Proteomes" id="UP000321026">
    <property type="component" value="Unassembled WGS sequence"/>
</dbReference>
<comment type="caution">
    <text evidence="2">The sequence shown here is derived from an EMBL/GenBank/DDBJ whole genome shotgun (WGS) entry which is preliminary data.</text>
</comment>
<evidence type="ECO:0000256" key="1">
    <source>
        <dbReference type="SAM" id="MobiDB-lite"/>
    </source>
</evidence>
<feature type="compositionally biased region" description="Pro residues" evidence="1">
    <location>
        <begin position="733"/>
        <end position="743"/>
    </location>
</feature>
<evidence type="ECO:0000313" key="2">
    <source>
        <dbReference type="EMBL" id="TXG76850.1"/>
    </source>
</evidence>
<sequence>MPTVLIDDAKKDIYKESAKDRAFGEMLVRRFKTYYDSFERLRNEYRLNVEYRAGNQLQKPVVREKGEMVKVAKPNQGEYDPKTGQINPVFTYVENANKKTITQREDLEERGYSIGNIENHIAPVLNSLEGAIRQGLEYFDVVGLNEDADAVAKEVQLRLELARRVNKLDELDAICSRDLVEGGVMIQKVYWGFNSEVDRYEARVSRVPLSRVAWNPDMRDTSTFSDMTFFGCIYDLPIEILLELYATDEDGNFDRDKLNVLKAIYDYDEDDKGGMDVGYTSMASGVDAYMETDASVLSIRNSFSRVVSAFGSRQGRVYDIWRREARDIWRIEDPNTGEIIPTFMTDEELKELNDHIEAHNRAEKLQFEQSLGLLHTVMGEEYAKEIQGQIEQSHKPRPKFEKKSKRREYRWVNYQIAEDGTILNRHDNSVGVQSPNYIIQVLNEDDGLIQNFVKPLRDLNDQISTVQAYIDKQIELASVVFIDYDVDGIPEEAFGGTSGKDNYEKTIREQFRKGQVITPYSSSASSMDENGTGRSSTIKAYTLALNNLQFLQGYYAQKQALIERLTGITSSNQGYKPDSGTPASRYAMEIQQGALSTSFINAKVNQFRRTRDMFLMQTIQEYEDSNIQVSYDSQDGYDYYNAAEARDLRFELTESSSAKSATSRFASEQTLWQLVTAQVISVDEFMEESQLPEVIRIRNARKQKQAEMAQAQEEQMAQGMPMDGASQQAIPQGMPPQGMPPQGMPQGMPTQ</sequence>